<feature type="compositionally biased region" description="Low complexity" evidence="7">
    <location>
        <begin position="118"/>
        <end position="132"/>
    </location>
</feature>
<evidence type="ECO:0000259" key="9">
    <source>
        <dbReference type="PROSITE" id="PS51820"/>
    </source>
</evidence>
<name>A0AAW0E8P5_9AGAR</name>
<dbReference type="EC" id="3.2.1.21" evidence="3 6"/>
<feature type="region of interest" description="Disordered" evidence="7">
    <location>
        <begin position="200"/>
        <end position="251"/>
    </location>
</feature>
<proteinExistence type="inferred from homology"/>
<comment type="similarity">
    <text evidence="2 6">Belongs to the glycosyl hydrolase 3 family.</text>
</comment>
<evidence type="ECO:0000256" key="2">
    <source>
        <dbReference type="ARBA" id="ARBA00005336"/>
    </source>
</evidence>
<dbReference type="Gene3D" id="3.20.20.300">
    <property type="entry name" value="Glycoside hydrolase, family 3, N-terminal domain"/>
    <property type="match status" value="1"/>
</dbReference>
<keyword evidence="8" id="KW-1133">Transmembrane helix</keyword>
<dbReference type="Pfam" id="PF01915">
    <property type="entry name" value="Glyco_hydro_3_C"/>
    <property type="match status" value="1"/>
</dbReference>
<dbReference type="Pfam" id="PF07691">
    <property type="entry name" value="PA14"/>
    <property type="match status" value="1"/>
</dbReference>
<keyword evidence="8" id="KW-0472">Membrane</keyword>
<dbReference type="SUPFAM" id="SSF52279">
    <property type="entry name" value="Beta-D-glucan exohydrolase, C-terminal domain"/>
    <property type="match status" value="1"/>
</dbReference>
<dbReference type="InterPro" id="IPR002772">
    <property type="entry name" value="Glyco_hydro_3_C"/>
</dbReference>
<dbReference type="Gene3D" id="2.60.40.10">
    <property type="entry name" value="Immunoglobulins"/>
    <property type="match status" value="1"/>
</dbReference>
<protein>
    <recommendedName>
        <fullName evidence="3 6">beta-glucosidase</fullName>
        <ecNumber evidence="3 6">3.2.1.21</ecNumber>
    </recommendedName>
</protein>
<evidence type="ECO:0000313" key="10">
    <source>
        <dbReference type="EMBL" id="KAK7060136.1"/>
    </source>
</evidence>
<dbReference type="PANTHER" id="PTHR42715:SF27">
    <property type="entry name" value="BETA-GLUCOSIDASE-RELATED"/>
    <property type="match status" value="1"/>
</dbReference>
<evidence type="ECO:0000256" key="4">
    <source>
        <dbReference type="ARBA" id="ARBA00022801"/>
    </source>
</evidence>
<feature type="domain" description="PA14" evidence="9">
    <location>
        <begin position="793"/>
        <end position="952"/>
    </location>
</feature>
<dbReference type="SMART" id="SM01217">
    <property type="entry name" value="Fn3_like"/>
    <property type="match status" value="1"/>
</dbReference>
<comment type="caution">
    <text evidence="10">The sequence shown here is derived from an EMBL/GenBank/DDBJ whole genome shotgun (WGS) entry which is preliminary data.</text>
</comment>
<dbReference type="PRINTS" id="PR00133">
    <property type="entry name" value="GLHYDRLASE3"/>
</dbReference>
<dbReference type="InterPro" id="IPR013783">
    <property type="entry name" value="Ig-like_fold"/>
</dbReference>
<feature type="transmembrane region" description="Helical" evidence="8">
    <location>
        <begin position="135"/>
        <end position="158"/>
    </location>
</feature>
<evidence type="ECO:0000256" key="6">
    <source>
        <dbReference type="RuleBase" id="RU361161"/>
    </source>
</evidence>
<evidence type="ECO:0000256" key="3">
    <source>
        <dbReference type="ARBA" id="ARBA00012744"/>
    </source>
</evidence>
<evidence type="ECO:0000256" key="8">
    <source>
        <dbReference type="SAM" id="Phobius"/>
    </source>
</evidence>
<dbReference type="GO" id="GO:0009251">
    <property type="term" value="P:glucan catabolic process"/>
    <property type="evidence" value="ECO:0007669"/>
    <property type="project" value="TreeGrafter"/>
</dbReference>
<keyword evidence="6" id="KW-0119">Carbohydrate metabolism</keyword>
<dbReference type="InterPro" id="IPR001764">
    <property type="entry name" value="Glyco_hydro_3_N"/>
</dbReference>
<dbReference type="InterPro" id="IPR050288">
    <property type="entry name" value="Cellulose_deg_GH3"/>
</dbReference>
<dbReference type="InterPro" id="IPR037524">
    <property type="entry name" value="PA14/GLEYA"/>
</dbReference>
<dbReference type="InterPro" id="IPR019800">
    <property type="entry name" value="Glyco_hydro_3_AS"/>
</dbReference>
<evidence type="ECO:0000256" key="1">
    <source>
        <dbReference type="ARBA" id="ARBA00000448"/>
    </source>
</evidence>
<keyword evidence="8" id="KW-0812">Transmembrane</keyword>
<dbReference type="AlphaFoldDB" id="A0AAW0E8P5"/>
<dbReference type="InterPro" id="IPR017853">
    <property type="entry name" value="GH"/>
</dbReference>
<dbReference type="Proteomes" id="UP001383192">
    <property type="component" value="Unassembled WGS sequence"/>
</dbReference>
<sequence length="1232" mass="135582">MIIARADIKIPPACVGQSSTCTVVQPYLQNEKCETDDCCNNIFIQNIERCYICIGEDQNIKDYTQPQGVLDRYVQNCLAMGKNVQEITLPGQDPNRPFSRPPMPSSTSTAKTSDIAGPTNSPALTTTTSTPPTKVIAGAVTGAVVFVVLCIVLVLCFVRRRSRRRRAFEETAIPREAVINPFEVQTPDTGTIITATAPVSEKRHPDSMISRPPSTIQQLSSSSQSMKGSISRPVSTESVPQRPVSMSQHSSVLDIQSSTGCLLPTLMESTSSELVQETLDEESAAGRRSRPTTRVFMQHQDSGWRPPTMEEVQEEQSPNGSVEVVEMPPRYDAATNLETWKEIRYKRSNISAQPSTSVLKAQTMMWEWLRSAMSPNRSFLDADISELVSKLTLDEKISLLGAPDWWNTMPVERLEIPSIRMTDGPNGARGSSHFNATPAQCLPCGTSLASTFDPELVEKAGIFLAEETKLKSSVMLLGPTCNIQRNPLGGRAFESFSEDSHLSGTMAAAYIKGLQSKGVAPAIKHFVCNDQEHERTAVDSVVSDRALREVYLYPFMLAQRDAKPWAVMSSYGRLHGTHCSENRPLLQGILRDEWKFDGLIVSDWFGTYSVDGSIKAGLDLEMPGPTRWRSLTLIQHCLTSQKLRVETINERVHNLLTFVQHQARLNPEIVYGDGRERTRPNDPEAKKFCRKLAADGIVLLKNKDDVLPITPRKYKKIAIIGSTAKDAIISGGGSALVKFSYAVTPFDGIQKGAGQNFDVKYSVGCFVPEEVAEIASTGYKYLPTLENNLVTDRGEKGWLCTFYSHNPDGSLSKPLASYVLQDTRIRVNDFLPHGITPTWSIKLTGKLTVDEDGPFELGLAVAGRAKLYVDGKMTIDNWTKQTPGDFFYGQGTIEEKAVVNMEAGKSVDVLVEYTNTDPPETAERDSQPGLLRGVRLGGSAKIDPEEALKAAETLAAQSDVVIFVTGLGPDWESEGTDRQTLDLPRGQSDVITRLAAANPRTVVVLQAGSAISMPWVDDVAGILQAWYLGNEAGNAIADILYGVVNPSGRLPLTLPRRVEDIAAYPNFRSEKARIHYHEDIFVGYKHFQSKAIDPLFYFGHGLSYTKFSLSNLTVKNTSKGNLVDIEATVTVKNTGSVLGSEVVQLYVSYLDKGITHPHMQLRGFAKARDLSPGSSTTVTILLNKYAISYWDSDDNLWRVTAGEYVVRIGTSCNNIVLEEKVKISDSFTWTGL</sequence>
<dbReference type="GO" id="GO:0008422">
    <property type="term" value="F:beta-glucosidase activity"/>
    <property type="evidence" value="ECO:0007669"/>
    <property type="project" value="UniProtKB-EC"/>
</dbReference>
<accession>A0AAW0E8P5</accession>
<dbReference type="PROSITE" id="PS00775">
    <property type="entry name" value="GLYCOSYL_HYDROL_F3"/>
    <property type="match status" value="1"/>
</dbReference>
<keyword evidence="4 6" id="KW-0378">Hydrolase</keyword>
<organism evidence="10 11">
    <name type="scientific">Paramarasmius palmivorus</name>
    <dbReference type="NCBI Taxonomy" id="297713"/>
    <lineage>
        <taxon>Eukaryota</taxon>
        <taxon>Fungi</taxon>
        <taxon>Dikarya</taxon>
        <taxon>Basidiomycota</taxon>
        <taxon>Agaricomycotina</taxon>
        <taxon>Agaricomycetes</taxon>
        <taxon>Agaricomycetidae</taxon>
        <taxon>Agaricales</taxon>
        <taxon>Marasmiineae</taxon>
        <taxon>Marasmiaceae</taxon>
        <taxon>Paramarasmius</taxon>
    </lineage>
</organism>
<dbReference type="EMBL" id="JAYKXP010000003">
    <property type="protein sequence ID" value="KAK7060136.1"/>
    <property type="molecule type" value="Genomic_DNA"/>
</dbReference>
<dbReference type="FunFam" id="2.60.40.10:FF:000495">
    <property type="entry name" value="Periplasmic beta-glucosidase"/>
    <property type="match status" value="1"/>
</dbReference>
<dbReference type="InterPro" id="IPR036962">
    <property type="entry name" value="Glyco_hydro_3_N_sf"/>
</dbReference>
<evidence type="ECO:0000256" key="5">
    <source>
        <dbReference type="ARBA" id="ARBA00023295"/>
    </source>
</evidence>
<evidence type="ECO:0000313" key="11">
    <source>
        <dbReference type="Proteomes" id="UP001383192"/>
    </source>
</evidence>
<gene>
    <name evidence="10" type="ORF">VNI00_000900</name>
</gene>
<feature type="compositionally biased region" description="Low complexity" evidence="7">
    <location>
        <begin position="214"/>
        <end position="231"/>
    </location>
</feature>
<dbReference type="PROSITE" id="PS51820">
    <property type="entry name" value="PA14"/>
    <property type="match status" value="1"/>
</dbReference>
<feature type="region of interest" description="Disordered" evidence="7">
    <location>
        <begin position="87"/>
        <end position="132"/>
    </location>
</feature>
<comment type="pathway">
    <text evidence="6">Glycan metabolism; cellulose degradation.</text>
</comment>
<reference evidence="10 11" key="1">
    <citation type="submission" date="2024-01" db="EMBL/GenBank/DDBJ databases">
        <title>A draft genome for a cacao thread blight-causing isolate of Paramarasmius palmivorus.</title>
        <authorList>
            <person name="Baruah I.K."/>
            <person name="Bukari Y."/>
            <person name="Amoako-Attah I."/>
            <person name="Meinhardt L.W."/>
            <person name="Bailey B.A."/>
            <person name="Cohen S.P."/>
        </authorList>
    </citation>
    <scope>NUCLEOTIDE SEQUENCE [LARGE SCALE GENOMIC DNA]</scope>
    <source>
        <strain evidence="10 11">GH-12</strain>
    </source>
</reference>
<keyword evidence="11" id="KW-1185">Reference proteome</keyword>
<feature type="compositionally biased region" description="Polar residues" evidence="7">
    <location>
        <begin position="232"/>
        <end position="251"/>
    </location>
</feature>
<dbReference type="Gene3D" id="2.60.120.260">
    <property type="entry name" value="Galactose-binding domain-like"/>
    <property type="match status" value="1"/>
</dbReference>
<keyword evidence="5 6" id="KW-0326">Glycosidase</keyword>
<dbReference type="SMART" id="SM00758">
    <property type="entry name" value="PA14"/>
    <property type="match status" value="1"/>
</dbReference>
<dbReference type="PANTHER" id="PTHR42715">
    <property type="entry name" value="BETA-GLUCOSIDASE"/>
    <property type="match status" value="1"/>
</dbReference>
<dbReference type="Gene3D" id="3.40.50.1700">
    <property type="entry name" value="Glycoside hydrolase family 3 C-terminal domain"/>
    <property type="match status" value="1"/>
</dbReference>
<keyword evidence="6" id="KW-0624">Polysaccharide degradation</keyword>
<dbReference type="Pfam" id="PF00933">
    <property type="entry name" value="Glyco_hydro_3"/>
    <property type="match status" value="1"/>
</dbReference>
<dbReference type="InterPro" id="IPR036881">
    <property type="entry name" value="Glyco_hydro_3_C_sf"/>
</dbReference>
<comment type="catalytic activity">
    <reaction evidence="1 6">
        <text>Hydrolysis of terminal, non-reducing beta-D-glucosyl residues with release of beta-D-glucose.</text>
        <dbReference type="EC" id="3.2.1.21"/>
    </reaction>
</comment>
<dbReference type="SUPFAM" id="SSF51445">
    <property type="entry name" value="(Trans)glycosidases"/>
    <property type="match status" value="1"/>
</dbReference>
<dbReference type="InterPro" id="IPR011658">
    <property type="entry name" value="PA14_dom"/>
</dbReference>
<dbReference type="InterPro" id="IPR026891">
    <property type="entry name" value="Fn3-like"/>
</dbReference>
<evidence type="ECO:0000256" key="7">
    <source>
        <dbReference type="SAM" id="MobiDB-lite"/>
    </source>
</evidence>
<dbReference type="Pfam" id="PF14310">
    <property type="entry name" value="Fn3-like"/>
    <property type="match status" value="1"/>
</dbReference>